<organism evidence="1 2">
    <name type="scientific">Mixta hanseatica</name>
    <dbReference type="NCBI Taxonomy" id="2872648"/>
    <lineage>
        <taxon>Bacteria</taxon>
        <taxon>Pseudomonadati</taxon>
        <taxon>Pseudomonadota</taxon>
        <taxon>Gammaproteobacteria</taxon>
        <taxon>Enterobacterales</taxon>
        <taxon>Erwiniaceae</taxon>
        <taxon>Mixta</taxon>
    </lineage>
</organism>
<accession>A0ABY4RCQ3</accession>
<dbReference type="RefSeq" id="WP_249894196.1">
    <property type="nucleotide sequence ID" value="NZ_CP082904.1"/>
</dbReference>
<gene>
    <name evidence="1" type="ORF">K6958_08275</name>
</gene>
<keyword evidence="2" id="KW-1185">Reference proteome</keyword>
<name>A0ABY4RCQ3_9GAMM</name>
<evidence type="ECO:0000313" key="2">
    <source>
        <dbReference type="Proteomes" id="UP001056635"/>
    </source>
</evidence>
<proteinExistence type="predicted"/>
<protein>
    <submittedName>
        <fullName evidence="1">Uncharacterized protein</fullName>
    </submittedName>
</protein>
<evidence type="ECO:0000313" key="1">
    <source>
        <dbReference type="EMBL" id="UQY45635.1"/>
    </source>
</evidence>
<sequence>MLQHSFPVNRAELQALTEALWTEYQQQQNITSLIFYAYGTLRLAEQFTAENDVVRAAEYARTGFFYLDEAAERYENDPRVRYLRARVDAFLPAASGRCVIALNDTQFILDAAVTYQSAMLSKIIYMRYRALKNCRQFKQAAALLTRLKQQNPSLSSVVLTSDAAPEWDSSETTQILLPLARGKE</sequence>
<dbReference type="EMBL" id="CP082904">
    <property type="protein sequence ID" value="UQY45635.1"/>
    <property type="molecule type" value="Genomic_DNA"/>
</dbReference>
<reference evidence="1" key="1">
    <citation type="submission" date="2021-09" db="EMBL/GenBank/DDBJ databases">
        <title>First case of bloodstream infection caused by Mixta hanseatica sp. nov., a member of the Erwiniaceae family.</title>
        <authorList>
            <person name="Both A."/>
            <person name="Huang J."/>
            <person name="Wenzel P."/>
            <person name="Aepfelbacher M."/>
            <person name="Rohde H."/>
            <person name="Christner M."/>
            <person name="Hentschke M."/>
        </authorList>
    </citation>
    <scope>NUCLEOTIDE SEQUENCE</scope>
    <source>
        <strain evidence="1">X22927</strain>
    </source>
</reference>
<dbReference type="Proteomes" id="UP001056635">
    <property type="component" value="Chromosome"/>
</dbReference>